<dbReference type="EMBL" id="NFZW01000015">
    <property type="protein sequence ID" value="RFA34659.1"/>
    <property type="molecule type" value="Genomic_DNA"/>
</dbReference>
<proteinExistence type="predicted"/>
<dbReference type="Proteomes" id="UP000256763">
    <property type="component" value="Unassembled WGS sequence"/>
</dbReference>
<evidence type="ECO:0000313" key="2">
    <source>
        <dbReference type="Proteomes" id="UP000256763"/>
    </source>
</evidence>
<name>A0A3E0WQH5_9GAMM</name>
<accession>A0A3E0WQH5</accession>
<evidence type="ECO:0000313" key="1">
    <source>
        <dbReference type="EMBL" id="RFA34659.1"/>
    </source>
</evidence>
<organism evidence="1 2">
    <name type="scientific">Alkalilimnicola ehrlichii</name>
    <dbReference type="NCBI Taxonomy" id="351052"/>
    <lineage>
        <taxon>Bacteria</taxon>
        <taxon>Pseudomonadati</taxon>
        <taxon>Pseudomonadota</taxon>
        <taxon>Gammaproteobacteria</taxon>
        <taxon>Chromatiales</taxon>
        <taxon>Ectothiorhodospiraceae</taxon>
        <taxon>Alkalilimnicola</taxon>
    </lineage>
</organism>
<dbReference type="Gene3D" id="3.30.470.20">
    <property type="entry name" value="ATP-grasp fold, B domain"/>
    <property type="match status" value="1"/>
</dbReference>
<protein>
    <recommendedName>
        <fullName evidence="3">ATP-grasp domain-containing protein</fullName>
    </recommendedName>
</protein>
<evidence type="ECO:0008006" key="3">
    <source>
        <dbReference type="Google" id="ProtNLM"/>
    </source>
</evidence>
<keyword evidence="2" id="KW-1185">Reference proteome</keyword>
<reference evidence="2" key="1">
    <citation type="submission" date="2017-05" db="EMBL/GenBank/DDBJ databases">
        <authorList>
            <person name="Sharma S."/>
            <person name="Sidhu C."/>
            <person name="Pinnaka A.K."/>
        </authorList>
    </citation>
    <scope>NUCLEOTIDE SEQUENCE [LARGE SCALE GENOMIC DNA]</scope>
    <source>
        <strain evidence="2">AK93</strain>
    </source>
</reference>
<dbReference type="AlphaFoldDB" id="A0A3E0WQH5"/>
<dbReference type="SUPFAM" id="SSF56059">
    <property type="entry name" value="Glutathione synthetase ATP-binding domain-like"/>
    <property type="match status" value="1"/>
</dbReference>
<sequence length="161" mass="18377">MWQARLANKLEAKLFAAQHGVPVPALYWFGDQFDALPPEGLPARFVIKPFRGHSGEGVYPIADGWNQVAGTEVDWEWLRQRYRAKGEPVLIEEYAPTKTGAYDYVECYKVFVFGERCIVRVNHDKFDPDKHDITTLYQGFLPRLGSSSRSRSAIMRRIGGI</sequence>
<gene>
    <name evidence="1" type="ORF">CAL65_14960</name>
</gene>
<comment type="caution">
    <text evidence="1">The sequence shown here is derived from an EMBL/GenBank/DDBJ whole genome shotgun (WGS) entry which is preliminary data.</text>
</comment>